<evidence type="ECO:0000256" key="4">
    <source>
        <dbReference type="ARBA" id="ARBA00023242"/>
    </source>
</evidence>
<feature type="region of interest" description="Disordered" evidence="7">
    <location>
        <begin position="60"/>
        <end position="109"/>
    </location>
</feature>
<feature type="compositionally biased region" description="Low complexity" evidence="7">
    <location>
        <begin position="72"/>
        <end position="83"/>
    </location>
</feature>
<evidence type="ECO:0000256" key="7">
    <source>
        <dbReference type="SAM" id="MobiDB-lite"/>
    </source>
</evidence>
<protein>
    <recommendedName>
        <fullName evidence="8">Homeobox domain-containing protein</fullName>
    </recommendedName>
</protein>
<evidence type="ECO:0000256" key="2">
    <source>
        <dbReference type="ARBA" id="ARBA00023125"/>
    </source>
</evidence>
<feature type="compositionally biased region" description="Polar residues" evidence="7">
    <location>
        <begin position="213"/>
        <end position="247"/>
    </location>
</feature>
<evidence type="ECO:0000313" key="10">
    <source>
        <dbReference type="Proteomes" id="UP000503462"/>
    </source>
</evidence>
<feature type="compositionally biased region" description="Polar residues" evidence="7">
    <location>
        <begin position="85"/>
        <end position="96"/>
    </location>
</feature>
<dbReference type="SMART" id="SM00389">
    <property type="entry name" value="HOX"/>
    <property type="match status" value="1"/>
</dbReference>
<evidence type="ECO:0000256" key="3">
    <source>
        <dbReference type="ARBA" id="ARBA00023155"/>
    </source>
</evidence>
<proteinExistence type="predicted"/>
<dbReference type="GO" id="GO:0000981">
    <property type="term" value="F:DNA-binding transcription factor activity, RNA polymerase II-specific"/>
    <property type="evidence" value="ECO:0007669"/>
    <property type="project" value="TreeGrafter"/>
</dbReference>
<dbReference type="Gene3D" id="1.10.10.60">
    <property type="entry name" value="Homeodomain-like"/>
    <property type="match status" value="1"/>
</dbReference>
<comment type="subcellular location">
    <subcellularLocation>
        <location evidence="1 5 6">Nucleus</location>
    </subcellularLocation>
</comment>
<feature type="region of interest" description="Disordered" evidence="7">
    <location>
        <begin position="346"/>
        <end position="436"/>
    </location>
</feature>
<dbReference type="SUPFAM" id="SSF46689">
    <property type="entry name" value="Homeodomain-like"/>
    <property type="match status" value="1"/>
</dbReference>
<dbReference type="AlphaFoldDB" id="A0A6H0XK83"/>
<dbReference type="InterPro" id="IPR009057">
    <property type="entry name" value="Homeodomain-like_sf"/>
</dbReference>
<feature type="compositionally biased region" description="Low complexity" evidence="7">
    <location>
        <begin position="383"/>
        <end position="397"/>
    </location>
</feature>
<accession>A0A6H0XK83</accession>
<feature type="compositionally biased region" description="Basic and acidic residues" evidence="7">
    <location>
        <begin position="97"/>
        <end position="109"/>
    </location>
</feature>
<dbReference type="GO" id="GO:0005634">
    <property type="term" value="C:nucleus"/>
    <property type="evidence" value="ECO:0007669"/>
    <property type="project" value="UniProtKB-SubCell"/>
</dbReference>
<keyword evidence="3 5" id="KW-0371">Homeobox</keyword>
<dbReference type="GO" id="GO:0000977">
    <property type="term" value="F:RNA polymerase II transcription regulatory region sequence-specific DNA binding"/>
    <property type="evidence" value="ECO:0007669"/>
    <property type="project" value="TreeGrafter"/>
</dbReference>
<dbReference type="PROSITE" id="PS50071">
    <property type="entry name" value="HOMEOBOX_2"/>
    <property type="match status" value="1"/>
</dbReference>
<dbReference type="InterPro" id="IPR001356">
    <property type="entry name" value="HD"/>
</dbReference>
<keyword evidence="4 5" id="KW-0539">Nucleus</keyword>
<feature type="compositionally biased region" description="Polar residues" evidence="7">
    <location>
        <begin position="353"/>
        <end position="367"/>
    </location>
</feature>
<dbReference type="Proteomes" id="UP000503462">
    <property type="component" value="Chromosome 1"/>
</dbReference>
<organism evidence="9 10">
    <name type="scientific">Peltaster fructicola</name>
    <dbReference type="NCBI Taxonomy" id="286661"/>
    <lineage>
        <taxon>Eukaryota</taxon>
        <taxon>Fungi</taxon>
        <taxon>Dikarya</taxon>
        <taxon>Ascomycota</taxon>
        <taxon>Pezizomycotina</taxon>
        <taxon>Dothideomycetes</taxon>
        <taxon>Dothideomycetes incertae sedis</taxon>
        <taxon>Peltaster</taxon>
    </lineage>
</organism>
<dbReference type="CDD" id="cd00086">
    <property type="entry name" value="homeodomain"/>
    <property type="match status" value="1"/>
</dbReference>
<feature type="region of interest" description="Disordered" evidence="7">
    <location>
        <begin position="307"/>
        <end position="327"/>
    </location>
</feature>
<keyword evidence="10" id="KW-1185">Reference proteome</keyword>
<feature type="DNA-binding region" description="Homeobox" evidence="5">
    <location>
        <begin position="133"/>
        <end position="193"/>
    </location>
</feature>
<evidence type="ECO:0000259" key="8">
    <source>
        <dbReference type="PROSITE" id="PS50071"/>
    </source>
</evidence>
<feature type="compositionally biased region" description="Polar residues" evidence="7">
    <location>
        <begin position="408"/>
        <end position="436"/>
    </location>
</feature>
<feature type="region of interest" description="Disordered" evidence="7">
    <location>
        <begin position="212"/>
        <end position="247"/>
    </location>
</feature>
<dbReference type="PANTHER" id="PTHR24208:SF166">
    <property type="entry name" value="LIM HOMEOBOX TRANSCRIPTION FACTOR 1 ALPHA, ISOFORM B"/>
    <property type="match status" value="1"/>
</dbReference>
<evidence type="ECO:0000256" key="1">
    <source>
        <dbReference type="ARBA" id="ARBA00004123"/>
    </source>
</evidence>
<feature type="domain" description="Homeobox" evidence="8">
    <location>
        <begin position="131"/>
        <end position="192"/>
    </location>
</feature>
<evidence type="ECO:0000256" key="6">
    <source>
        <dbReference type="RuleBase" id="RU000682"/>
    </source>
</evidence>
<dbReference type="OrthoDB" id="6159439at2759"/>
<gene>
    <name evidence="9" type="ORF">AMS68_000660</name>
</gene>
<evidence type="ECO:0000313" key="9">
    <source>
        <dbReference type="EMBL" id="QIW95142.1"/>
    </source>
</evidence>
<name>A0A6H0XK83_9PEZI</name>
<dbReference type="Pfam" id="PF00046">
    <property type="entry name" value="Homeodomain"/>
    <property type="match status" value="1"/>
</dbReference>
<dbReference type="InterPro" id="IPR050453">
    <property type="entry name" value="LIM_Homeobox_TF"/>
</dbReference>
<dbReference type="EMBL" id="CP051139">
    <property type="protein sequence ID" value="QIW95142.1"/>
    <property type="molecule type" value="Genomic_DNA"/>
</dbReference>
<sequence>MVPMYGTPQWTHSCTQRTQACNEDGHTGNLRSQPSSSFSRSHLPTYSLDFLDFPAQPKTPDTKTSFLHQKARSASTSSSAVTRPISWNSGSQARSTSEFHESSDDAVYDDKHDYERQPSTAWDYSNDSALAKRKMKRFRLTHDQTRFLMNEFVKQPNPDSAHRHYLSKEIPGLSPRQVQVWFQNRRAKLKRLSPNDRENISMSRTIVQELDPTRQSHVAATNGSRTGNDSINQPEFSSLQRTTTNDSVVSRLSTTEAQSAPSRVGIAQAAIATAEKNRKRRVRIRRETTLVFGREVTIYVEEDAGDDTSELDALSSYSPDSECEEEQEVGPVRAFSLVADVPTMSPYNDGHTAANQSRHQHSASWQMDSRPVQRAERRTSMHSFSQSELSAASSRQRPAYMSRPSWLACTTSAEPDQPRLSTAWYQSQNTMVQDRS</sequence>
<keyword evidence="2 5" id="KW-0238">DNA-binding</keyword>
<dbReference type="PANTHER" id="PTHR24208">
    <property type="entry name" value="LIM/HOMEOBOX PROTEIN LHX"/>
    <property type="match status" value="1"/>
</dbReference>
<evidence type="ECO:0000256" key="5">
    <source>
        <dbReference type="PROSITE-ProRule" id="PRU00108"/>
    </source>
</evidence>
<reference evidence="9 10" key="1">
    <citation type="journal article" date="2016" name="Sci. Rep.">
        <title>Peltaster fructicola genome reveals evolution from an invasive phytopathogen to an ectophytic parasite.</title>
        <authorList>
            <person name="Xu C."/>
            <person name="Chen H."/>
            <person name="Gleason M.L."/>
            <person name="Xu J.R."/>
            <person name="Liu H."/>
            <person name="Zhang R."/>
            <person name="Sun G."/>
        </authorList>
    </citation>
    <scope>NUCLEOTIDE SEQUENCE [LARGE SCALE GENOMIC DNA]</scope>
    <source>
        <strain evidence="9 10">LNHT1506</strain>
    </source>
</reference>